<reference evidence="15" key="1">
    <citation type="submission" date="2007-10" db="EMBL/GenBank/DDBJ databases">
        <title>Complete genome of Alkaliphilus oremlandii OhILAs.</title>
        <authorList>
            <person name="Copeland A."/>
            <person name="Lucas S."/>
            <person name="Lapidus A."/>
            <person name="Barry K."/>
            <person name="Detter J.C."/>
            <person name="Glavina del Rio T."/>
            <person name="Hammon N."/>
            <person name="Israni S."/>
            <person name="Dalin E."/>
            <person name="Tice H."/>
            <person name="Pitluck S."/>
            <person name="Chain P."/>
            <person name="Malfatti S."/>
            <person name="Shin M."/>
            <person name="Vergez L."/>
            <person name="Schmutz J."/>
            <person name="Larimer F."/>
            <person name="Land M."/>
            <person name="Hauser L."/>
            <person name="Kyrpides N."/>
            <person name="Mikhailova N."/>
            <person name="Stolz J.F."/>
            <person name="Dawson A."/>
            <person name="Fisher E."/>
            <person name="Crable B."/>
            <person name="Perera E."/>
            <person name="Lisak J."/>
            <person name="Ranganathan M."/>
            <person name="Basu P."/>
            <person name="Richardson P."/>
        </authorList>
    </citation>
    <scope>NUCLEOTIDE SEQUENCE [LARGE SCALE GENOMIC DNA]</scope>
    <source>
        <strain evidence="15">OhILAs</strain>
    </source>
</reference>
<evidence type="ECO:0000313" key="15">
    <source>
        <dbReference type="Proteomes" id="UP000000269"/>
    </source>
</evidence>
<dbReference type="Pfam" id="PF01554">
    <property type="entry name" value="MatE"/>
    <property type="match status" value="2"/>
</dbReference>
<evidence type="ECO:0000256" key="8">
    <source>
        <dbReference type="ARBA" id="ARBA00022692"/>
    </source>
</evidence>
<comment type="subcellular location">
    <subcellularLocation>
        <location evidence="2">Cell membrane</location>
        <topology evidence="2">Multi-pass membrane protein</topology>
    </subcellularLocation>
</comment>
<comment type="similarity">
    <text evidence="3">Belongs to the multi antimicrobial extrusion (MATE) (TC 2.A.66.1) family.</text>
</comment>
<keyword evidence="5" id="KW-0813">Transport</keyword>
<keyword evidence="8 13" id="KW-0812">Transmembrane</keyword>
<evidence type="ECO:0000256" key="7">
    <source>
        <dbReference type="ARBA" id="ARBA00022475"/>
    </source>
</evidence>
<evidence type="ECO:0000313" key="14">
    <source>
        <dbReference type="EMBL" id="ABW18494.1"/>
    </source>
</evidence>
<evidence type="ECO:0000256" key="9">
    <source>
        <dbReference type="ARBA" id="ARBA00022989"/>
    </source>
</evidence>
<evidence type="ECO:0000256" key="6">
    <source>
        <dbReference type="ARBA" id="ARBA00022449"/>
    </source>
</evidence>
<keyword evidence="10" id="KW-0406">Ion transport</keyword>
<dbReference type="RefSeq" id="WP_012158806.1">
    <property type="nucleotide sequence ID" value="NC_009922.1"/>
</dbReference>
<keyword evidence="7" id="KW-1003">Cell membrane</keyword>
<feature type="transmembrane region" description="Helical" evidence="13">
    <location>
        <begin position="415"/>
        <end position="434"/>
    </location>
</feature>
<feature type="transmembrane region" description="Helical" evidence="13">
    <location>
        <begin position="389"/>
        <end position="409"/>
    </location>
</feature>
<dbReference type="CDD" id="cd13137">
    <property type="entry name" value="MATE_NorM_like"/>
    <property type="match status" value="1"/>
</dbReference>
<dbReference type="GO" id="GO:0006811">
    <property type="term" value="P:monoatomic ion transport"/>
    <property type="evidence" value="ECO:0007669"/>
    <property type="project" value="UniProtKB-KW"/>
</dbReference>
<feature type="transmembrane region" description="Helical" evidence="13">
    <location>
        <begin position="195"/>
        <end position="215"/>
    </location>
</feature>
<dbReference type="EMBL" id="CP000853">
    <property type="protein sequence ID" value="ABW18494.1"/>
    <property type="molecule type" value="Genomic_DNA"/>
</dbReference>
<evidence type="ECO:0000256" key="2">
    <source>
        <dbReference type="ARBA" id="ARBA00004651"/>
    </source>
</evidence>
<evidence type="ECO:0000256" key="1">
    <source>
        <dbReference type="ARBA" id="ARBA00003408"/>
    </source>
</evidence>
<evidence type="ECO:0000256" key="12">
    <source>
        <dbReference type="ARBA" id="ARBA00031636"/>
    </source>
</evidence>
<dbReference type="Proteomes" id="UP000000269">
    <property type="component" value="Chromosome"/>
</dbReference>
<dbReference type="InterPro" id="IPR048279">
    <property type="entry name" value="MdtK-like"/>
</dbReference>
<feature type="transmembrane region" description="Helical" evidence="13">
    <location>
        <begin position="57"/>
        <end position="76"/>
    </location>
</feature>
<feature type="transmembrane region" description="Helical" evidence="13">
    <location>
        <begin position="134"/>
        <end position="154"/>
    </location>
</feature>
<gene>
    <name evidence="14" type="ordered locus">Clos_0947</name>
</gene>
<evidence type="ECO:0000256" key="10">
    <source>
        <dbReference type="ARBA" id="ARBA00023065"/>
    </source>
</evidence>
<dbReference type="OrthoDB" id="62420at2"/>
<comment type="function">
    <text evidence="1">Multidrug efflux pump.</text>
</comment>
<dbReference type="HOGENOM" id="CLU_012893_5_3_9"/>
<dbReference type="PIRSF" id="PIRSF006603">
    <property type="entry name" value="DinF"/>
    <property type="match status" value="1"/>
</dbReference>
<dbReference type="AlphaFoldDB" id="A8MFV6"/>
<dbReference type="PANTHER" id="PTHR43298:SF2">
    <property type="entry name" value="FMN_FAD EXPORTER YEEO-RELATED"/>
    <property type="match status" value="1"/>
</dbReference>
<evidence type="ECO:0000256" key="5">
    <source>
        <dbReference type="ARBA" id="ARBA00022448"/>
    </source>
</evidence>
<keyword evidence="11 13" id="KW-0472">Membrane</keyword>
<keyword evidence="6" id="KW-0050">Antiport</keyword>
<feature type="transmembrane region" description="Helical" evidence="13">
    <location>
        <begin position="285"/>
        <end position="305"/>
    </location>
</feature>
<feature type="transmembrane region" description="Helical" evidence="13">
    <location>
        <begin position="166"/>
        <end position="189"/>
    </location>
</feature>
<proteinExistence type="inferred from homology"/>
<evidence type="ECO:0000256" key="11">
    <source>
        <dbReference type="ARBA" id="ARBA00023136"/>
    </source>
</evidence>
<dbReference type="GO" id="GO:0005886">
    <property type="term" value="C:plasma membrane"/>
    <property type="evidence" value="ECO:0007669"/>
    <property type="project" value="UniProtKB-SubCell"/>
</dbReference>
<sequence>MEQQIDKKYIFSNSRLKKLILPLVVEQFLAVAVGMADSIMVASVGESAVSAVSLVDSISILLINIFAALATGGAVVAGQYIGQGRDDEACKSGKQLIMFASFISLMIMGIMYLGRGFILNVVFGQIDPKVAAYANTYMLIVFASIPFIAVYNSGAALFRSMGNSKVTMFTSFIMNAINIVGNAIFVYGFKMEVEGVAIPTLVSRIVAAIIIMVLLRDRSLIIHINKLLDYRPDKDMIKRILRIGIPNSIESSMFQLGKILLLSIIAGLGTASITANAVGNAVTSFQILPGVSIGLGLVTVVSQCVGAEDYEQVRYYTKKLLKYTYISFIALNTFIILATPVIVNLYHLSEETAVMAKQVIIFHGICACLLWPLSFTLPNTLRASNDVKYTMIVGVASMWTFRIGFGILLAKYMSFGMFGVWVAMIIDWIIRSILFGIRYRGNKWQVCS</sequence>
<keyword evidence="9 13" id="KW-1133">Transmembrane helix</keyword>
<evidence type="ECO:0000256" key="3">
    <source>
        <dbReference type="ARBA" id="ARBA00010199"/>
    </source>
</evidence>
<feature type="transmembrane region" description="Helical" evidence="13">
    <location>
        <begin position="359"/>
        <end position="377"/>
    </location>
</feature>
<dbReference type="InterPro" id="IPR002528">
    <property type="entry name" value="MATE_fam"/>
</dbReference>
<dbReference type="GO" id="GO:0042910">
    <property type="term" value="F:xenobiotic transmembrane transporter activity"/>
    <property type="evidence" value="ECO:0007669"/>
    <property type="project" value="InterPro"/>
</dbReference>
<dbReference type="STRING" id="350688.Clos_0947"/>
<dbReference type="GO" id="GO:0015297">
    <property type="term" value="F:antiporter activity"/>
    <property type="evidence" value="ECO:0007669"/>
    <property type="project" value="UniProtKB-KW"/>
</dbReference>
<feature type="transmembrane region" description="Helical" evidence="13">
    <location>
        <begin position="20"/>
        <end position="45"/>
    </location>
</feature>
<evidence type="ECO:0000256" key="4">
    <source>
        <dbReference type="ARBA" id="ARBA00020268"/>
    </source>
</evidence>
<feature type="transmembrane region" description="Helical" evidence="13">
    <location>
        <begin position="96"/>
        <end position="114"/>
    </location>
</feature>
<keyword evidence="15" id="KW-1185">Reference proteome</keyword>
<evidence type="ECO:0000256" key="13">
    <source>
        <dbReference type="SAM" id="Phobius"/>
    </source>
</evidence>
<dbReference type="NCBIfam" id="TIGR00797">
    <property type="entry name" value="matE"/>
    <property type="match status" value="1"/>
</dbReference>
<organism evidence="14 15">
    <name type="scientific">Alkaliphilus oremlandii (strain OhILAs)</name>
    <name type="common">Clostridium oremlandii (strain OhILAs)</name>
    <dbReference type="NCBI Taxonomy" id="350688"/>
    <lineage>
        <taxon>Bacteria</taxon>
        <taxon>Bacillati</taxon>
        <taxon>Bacillota</taxon>
        <taxon>Clostridia</taxon>
        <taxon>Peptostreptococcales</taxon>
        <taxon>Natronincolaceae</taxon>
        <taxon>Alkaliphilus</taxon>
    </lineage>
</organism>
<name>A8MFV6_ALKOO</name>
<protein>
    <recommendedName>
        <fullName evidence="4">Probable multidrug resistance protein NorM</fullName>
    </recommendedName>
    <alternativeName>
        <fullName evidence="12">Multidrug-efflux transporter</fullName>
    </alternativeName>
</protein>
<accession>A8MFV6</accession>
<dbReference type="KEGG" id="aoe:Clos_0947"/>
<dbReference type="eggNOG" id="COG0534">
    <property type="taxonomic scope" value="Bacteria"/>
</dbReference>
<dbReference type="InterPro" id="IPR050222">
    <property type="entry name" value="MATE_MdtK"/>
</dbReference>
<feature type="transmembrane region" description="Helical" evidence="13">
    <location>
        <begin position="325"/>
        <end position="347"/>
    </location>
</feature>
<dbReference type="PANTHER" id="PTHR43298">
    <property type="entry name" value="MULTIDRUG RESISTANCE PROTEIN NORM-RELATED"/>
    <property type="match status" value="1"/>
</dbReference>
<feature type="transmembrane region" description="Helical" evidence="13">
    <location>
        <begin position="259"/>
        <end position="279"/>
    </location>
</feature>